<evidence type="ECO:0000313" key="1">
    <source>
        <dbReference type="EMBL" id="MBO0416596.1"/>
    </source>
</evidence>
<protein>
    <submittedName>
        <fullName evidence="1">Uncharacterized protein</fullName>
    </submittedName>
</protein>
<dbReference type="EMBL" id="JAFLRD010000010">
    <property type="protein sequence ID" value="MBO0416596.1"/>
    <property type="molecule type" value="Genomic_DNA"/>
</dbReference>
<proteinExistence type="predicted"/>
<dbReference type="Proteomes" id="UP000664349">
    <property type="component" value="Unassembled WGS sequence"/>
</dbReference>
<reference evidence="1 2" key="1">
    <citation type="submission" date="2021-03" db="EMBL/GenBank/DDBJ databases">
        <title>First Case of infection caused by Chromobacterium haemolyticum derived from water in China.</title>
        <authorList>
            <person name="Chen J."/>
            <person name="Liu C."/>
        </authorList>
    </citation>
    <scope>NUCLEOTIDE SEQUENCE [LARGE SCALE GENOMIC DNA]</scope>
    <source>
        <strain evidence="1 2">WJ-5</strain>
    </source>
</reference>
<accession>A0ABS3GNG7</accession>
<gene>
    <name evidence="1" type="ORF">J1C50_13865</name>
</gene>
<comment type="caution">
    <text evidence="1">The sequence shown here is derived from an EMBL/GenBank/DDBJ whole genome shotgun (WGS) entry which is preliminary data.</text>
</comment>
<keyword evidence="2" id="KW-1185">Reference proteome</keyword>
<organism evidence="1 2">
    <name type="scientific">Chromobacterium haemolyticum</name>
    <dbReference type="NCBI Taxonomy" id="394935"/>
    <lineage>
        <taxon>Bacteria</taxon>
        <taxon>Pseudomonadati</taxon>
        <taxon>Pseudomonadota</taxon>
        <taxon>Betaproteobacteria</taxon>
        <taxon>Neisseriales</taxon>
        <taxon>Chromobacteriaceae</taxon>
        <taxon>Chromobacterium</taxon>
    </lineage>
</organism>
<name>A0ABS3GNG7_9NEIS</name>
<evidence type="ECO:0000313" key="2">
    <source>
        <dbReference type="Proteomes" id="UP000664349"/>
    </source>
</evidence>
<dbReference type="RefSeq" id="WP_191186699.1">
    <property type="nucleotide sequence ID" value="NZ_CP061849.1"/>
</dbReference>
<sequence length="64" mass="7074">MKKIRSVKPAAVDAGTSITALSDTTFKPYIDKARLEQAINSEIISAPAGMSREEKKEYILKFSK</sequence>